<reference evidence="2" key="1">
    <citation type="submission" date="2023-03" db="EMBL/GenBank/DDBJ databases">
        <title>Massive genome expansion in bonnet fungi (Mycena s.s.) driven by repeated elements and novel gene families across ecological guilds.</title>
        <authorList>
            <consortium name="Lawrence Berkeley National Laboratory"/>
            <person name="Harder C.B."/>
            <person name="Miyauchi S."/>
            <person name="Viragh M."/>
            <person name="Kuo A."/>
            <person name="Thoen E."/>
            <person name="Andreopoulos B."/>
            <person name="Lu D."/>
            <person name="Skrede I."/>
            <person name="Drula E."/>
            <person name="Henrissat B."/>
            <person name="Morin E."/>
            <person name="Kohler A."/>
            <person name="Barry K."/>
            <person name="LaButti K."/>
            <person name="Morin E."/>
            <person name="Salamov A."/>
            <person name="Lipzen A."/>
            <person name="Mereny Z."/>
            <person name="Hegedus B."/>
            <person name="Baldrian P."/>
            <person name="Stursova M."/>
            <person name="Weitz H."/>
            <person name="Taylor A."/>
            <person name="Grigoriev I.V."/>
            <person name="Nagy L.G."/>
            <person name="Martin F."/>
            <person name="Kauserud H."/>
        </authorList>
    </citation>
    <scope>NUCLEOTIDE SEQUENCE</scope>
    <source>
        <strain evidence="2">CBHHK182m</strain>
    </source>
</reference>
<proteinExistence type="predicted"/>
<dbReference type="AlphaFoldDB" id="A0AAD7NSL3"/>
<gene>
    <name evidence="2" type="ORF">B0H16DRAFT_1362819</name>
</gene>
<dbReference type="Gene3D" id="3.40.50.300">
    <property type="entry name" value="P-loop containing nucleotide triphosphate hydrolases"/>
    <property type="match status" value="1"/>
</dbReference>
<name>A0AAD7NSL3_9AGAR</name>
<dbReference type="InterPro" id="IPR011545">
    <property type="entry name" value="DEAD/DEAH_box_helicase_dom"/>
</dbReference>
<protein>
    <recommendedName>
        <fullName evidence="1">DEAD/DEAH-box helicase domain-containing protein</fullName>
    </recommendedName>
</protein>
<organism evidence="2 3">
    <name type="scientific">Mycena metata</name>
    <dbReference type="NCBI Taxonomy" id="1033252"/>
    <lineage>
        <taxon>Eukaryota</taxon>
        <taxon>Fungi</taxon>
        <taxon>Dikarya</taxon>
        <taxon>Basidiomycota</taxon>
        <taxon>Agaricomycotina</taxon>
        <taxon>Agaricomycetes</taxon>
        <taxon>Agaricomycetidae</taxon>
        <taxon>Agaricales</taxon>
        <taxon>Marasmiineae</taxon>
        <taxon>Mycenaceae</taxon>
        <taxon>Mycena</taxon>
    </lineage>
</organism>
<dbReference type="GO" id="GO:0005524">
    <property type="term" value="F:ATP binding"/>
    <property type="evidence" value="ECO:0007669"/>
    <property type="project" value="InterPro"/>
</dbReference>
<dbReference type="EMBL" id="JARKIB010000012">
    <property type="protein sequence ID" value="KAJ7773883.1"/>
    <property type="molecule type" value="Genomic_DNA"/>
</dbReference>
<feature type="domain" description="DEAD/DEAH-box helicase" evidence="1">
    <location>
        <begin position="16"/>
        <end position="125"/>
    </location>
</feature>
<evidence type="ECO:0000259" key="1">
    <source>
        <dbReference type="Pfam" id="PF00270"/>
    </source>
</evidence>
<dbReference type="Pfam" id="PF00270">
    <property type="entry name" value="DEAD"/>
    <property type="match status" value="1"/>
</dbReference>
<evidence type="ECO:0000313" key="3">
    <source>
        <dbReference type="Proteomes" id="UP001215598"/>
    </source>
</evidence>
<dbReference type="InterPro" id="IPR027417">
    <property type="entry name" value="P-loop_NTPase"/>
</dbReference>
<comment type="caution">
    <text evidence="2">The sequence shown here is derived from an EMBL/GenBank/DDBJ whole genome shotgun (WGS) entry which is preliminary data.</text>
</comment>
<dbReference type="GO" id="GO:0003676">
    <property type="term" value="F:nucleic acid binding"/>
    <property type="evidence" value="ECO:0007669"/>
    <property type="project" value="InterPro"/>
</dbReference>
<evidence type="ECO:0000313" key="2">
    <source>
        <dbReference type="EMBL" id="KAJ7773883.1"/>
    </source>
</evidence>
<keyword evidence="3" id="KW-1185">Reference proteome</keyword>
<feature type="non-terminal residue" evidence="2">
    <location>
        <position position="1"/>
    </location>
</feature>
<dbReference type="SUPFAM" id="SSF52540">
    <property type="entry name" value="P-loop containing nucleoside triphosphate hydrolases"/>
    <property type="match status" value="1"/>
</dbReference>
<accession>A0AAD7NSL3</accession>
<dbReference type="Proteomes" id="UP001215598">
    <property type="component" value="Unassembled WGS sequence"/>
</dbReference>
<sequence>MDELLRARCKVSNLWPYQLELAMEVNTGTDVFCVNATGTGKTVLLQAGAIAAQARGEKGIALMIVPTKVLVEQQAAVASSRGLRALPINQDTVRDAKLGGRDLFKELAEGNDVRMGVMTPHMLMQPEMRALLRKPEFVKLVRWL</sequence>